<dbReference type="AlphaFoldDB" id="A0A0F9Q3Z8"/>
<organism evidence="1">
    <name type="scientific">marine sediment metagenome</name>
    <dbReference type="NCBI Taxonomy" id="412755"/>
    <lineage>
        <taxon>unclassified sequences</taxon>
        <taxon>metagenomes</taxon>
        <taxon>ecological metagenomes</taxon>
    </lineage>
</organism>
<reference evidence="1" key="1">
    <citation type="journal article" date="2015" name="Nature">
        <title>Complex archaea that bridge the gap between prokaryotes and eukaryotes.</title>
        <authorList>
            <person name="Spang A."/>
            <person name="Saw J.H."/>
            <person name="Jorgensen S.L."/>
            <person name="Zaremba-Niedzwiedzka K."/>
            <person name="Martijn J."/>
            <person name="Lind A.E."/>
            <person name="van Eijk R."/>
            <person name="Schleper C."/>
            <person name="Guy L."/>
            <person name="Ettema T.J."/>
        </authorList>
    </citation>
    <scope>NUCLEOTIDE SEQUENCE</scope>
</reference>
<gene>
    <name evidence="1" type="ORF">LCGC14_1061350</name>
</gene>
<proteinExistence type="predicted"/>
<evidence type="ECO:0000313" key="1">
    <source>
        <dbReference type="EMBL" id="KKN07991.1"/>
    </source>
</evidence>
<dbReference type="EMBL" id="LAZR01004506">
    <property type="protein sequence ID" value="KKN07991.1"/>
    <property type="molecule type" value="Genomic_DNA"/>
</dbReference>
<accession>A0A0F9Q3Z8</accession>
<protein>
    <submittedName>
        <fullName evidence="1">Uncharacterized protein</fullName>
    </submittedName>
</protein>
<feature type="non-terminal residue" evidence="1">
    <location>
        <position position="1061"/>
    </location>
</feature>
<name>A0A0F9Q3Z8_9ZZZZ</name>
<comment type="caution">
    <text evidence="1">The sequence shown here is derived from an EMBL/GenBank/DDBJ whole genome shotgun (WGS) entry which is preliminary data.</text>
</comment>
<sequence length="1061" mass="116246">MVDVSKLPPSVEQAIEEQKKKDVELGRETRIVVPPSGFRGRTIEERQVEAAKEAAVPSPVGGITQAEIARRVEARVAEQEARRERLLIESPAEKALALAVSQELVPGSPAFEALRARRAFEEREKVLRPTRAEVEFRSGVQAEAIVRPLRFVTGGRIPEKKAKIKKFKELTEQERADLLTESLKLTKGADIDELLRIGKGRRVADTIADLVGVSQKKTFKESFKEFFKSPVRGAIKSLAEGPGLETGRGGLLTGQIGPSAFLDFTFDQEEVIKKAEKKAAKAEKLIADPDIQSFALITGISLLPPVVGRIAFTGFFGAEAVSFIIKPTEEKAGRLAAFTTVGLLGATLKKAPIKAEKVQFKVKGAEQLGFQSIQLTETAPGVFEFVPGQLAAGPPPPTPVTVVTLRTVGFEVGGRAFPLFTLQRDITNIKSSEIITTTKDATLQEIEQGLDKKELTDEQIFDIEEIRENRLSGRISDKQFSKKIIKIFPDLKSKTTTELIIDRKPTKETSFQIFLGTPKPKQTIPLEQLTGAVAAPRTGVGTKVLAEILKTTKGEKQRIAATQAIIRQLKDDRGLTVDEAAFLLKQFREPLKATQALERVVRKQDGILFGSATVQQLPEQFRLQPGDIDLFFPFKTEKTLIKKVAPKIKKALEKAGEEVQISESGLEIQTKDGEKIIELKAGQGEITTEIAPPGGLGFDLDIKTTVPFGKKALTLKGIKGLRATKAGEQLKRKGIASAFFRPEDIEAKGPEAFFGAGVLPKAGRFKDLPGFIQQARGLIAIRKAQLEAKGIDIFDQKFPIFLQKEKIKSIDTEMQLKRFIDTFSKEQKGAIDDFIDENRLKGIEQEVKFQIGKEKPKPKERIVSPGLGPAIPSPPAVVSLQRDLISKGAVSPTIPSPPAVSKISKFDISKSFISPTGKSPVSSFLSRFGISKPSPISDSIISPSISISVSPSPQEEPPPTPSPLLPSLGFEQISPTREKGFDALVKVKGKFKKLNRVPLLRNTALNLALREADQTPSVTAKVKPSGFTRQKFDESINQSLLAKFEKRKDIEDKGFVHVEKN</sequence>